<dbReference type="AlphaFoldDB" id="A0A813I3M5"/>
<proteinExistence type="predicted"/>
<organism evidence="2 3">
    <name type="scientific">Polarella glacialis</name>
    <name type="common">Dinoflagellate</name>
    <dbReference type="NCBI Taxonomy" id="89957"/>
    <lineage>
        <taxon>Eukaryota</taxon>
        <taxon>Sar</taxon>
        <taxon>Alveolata</taxon>
        <taxon>Dinophyceae</taxon>
        <taxon>Suessiales</taxon>
        <taxon>Suessiaceae</taxon>
        <taxon>Polarella</taxon>
    </lineage>
</organism>
<sequence>EIFFTMPELEAEVRQRSEEVAALAQASSDGDEAGAPAEDPDGGLAGLEVFVELSLNGQNFTEDRIRFTYHGGIQPDVVKALAGPDGLVAEKAVPDPKAKGKAKEEAHDSGDSSAHAGSKLGVITKGLPGQDPATLTFCALRAEMVSGEGEAAEVVKVVDMEAHVEAVPGAGEDAEPVYMVVALAPSVRAQDVPEGAPLFLRHFQVALNGQCFTACSEQAPMKLEPVPASAGEP</sequence>
<feature type="region of interest" description="Disordered" evidence="1">
    <location>
        <begin position="91"/>
        <end position="117"/>
    </location>
</feature>
<feature type="compositionally biased region" description="Basic and acidic residues" evidence="1">
    <location>
        <begin position="92"/>
        <end position="110"/>
    </location>
</feature>
<name>A0A813I3M5_POLGL</name>
<accession>A0A813I3M5</accession>
<protein>
    <submittedName>
        <fullName evidence="2">Uncharacterized protein</fullName>
    </submittedName>
</protein>
<reference evidence="2" key="1">
    <citation type="submission" date="2021-02" db="EMBL/GenBank/DDBJ databases">
        <authorList>
            <person name="Dougan E. K."/>
            <person name="Rhodes N."/>
            <person name="Thang M."/>
            <person name="Chan C."/>
        </authorList>
    </citation>
    <scope>NUCLEOTIDE SEQUENCE</scope>
</reference>
<evidence type="ECO:0000313" key="2">
    <source>
        <dbReference type="EMBL" id="CAE8644533.1"/>
    </source>
</evidence>
<feature type="non-terminal residue" evidence="2">
    <location>
        <position position="1"/>
    </location>
</feature>
<evidence type="ECO:0000313" key="3">
    <source>
        <dbReference type="Proteomes" id="UP000626109"/>
    </source>
</evidence>
<feature type="region of interest" description="Disordered" evidence="1">
    <location>
        <begin position="16"/>
        <end position="43"/>
    </location>
</feature>
<dbReference type="EMBL" id="CAJNNW010002660">
    <property type="protein sequence ID" value="CAE8644533.1"/>
    <property type="molecule type" value="Genomic_DNA"/>
</dbReference>
<comment type="caution">
    <text evidence="2">The sequence shown here is derived from an EMBL/GenBank/DDBJ whole genome shotgun (WGS) entry which is preliminary data.</text>
</comment>
<evidence type="ECO:0000256" key="1">
    <source>
        <dbReference type="SAM" id="MobiDB-lite"/>
    </source>
</evidence>
<gene>
    <name evidence="2" type="ORF">PGLA2088_LOCUS3140</name>
</gene>
<dbReference type="Proteomes" id="UP000626109">
    <property type="component" value="Unassembled WGS sequence"/>
</dbReference>